<protein>
    <recommendedName>
        <fullName evidence="5">2,5-diamino-6-ribosylamino-4(3H)-pyrimidinone 5'-phosphate reductase</fullName>
        <ecNumber evidence="4">1.1.1.302</ecNumber>
    </recommendedName>
    <alternativeName>
        <fullName evidence="10">2,5-diamino-6-(5-phospho-D-ribosylamino)pyrimidin-4(3H)-one reductase</fullName>
    </alternativeName>
    <alternativeName>
        <fullName evidence="9">2,5-diamino-6-ribitylamino-4(3H)-pyrimidinone 5'-phosphate synthase</fullName>
    </alternativeName>
</protein>
<dbReference type="GO" id="GO:0008703">
    <property type="term" value="F:5-amino-6-(5-phosphoribosylamino)uracil reductase activity"/>
    <property type="evidence" value="ECO:0007669"/>
    <property type="project" value="InterPro"/>
</dbReference>
<dbReference type="InterPro" id="IPR024072">
    <property type="entry name" value="DHFR-like_dom_sf"/>
</dbReference>
<evidence type="ECO:0000256" key="8">
    <source>
        <dbReference type="ARBA" id="ARBA00023002"/>
    </source>
</evidence>
<dbReference type="EMBL" id="KZ857392">
    <property type="protein sequence ID" value="RDX51887.1"/>
    <property type="molecule type" value="Genomic_DNA"/>
</dbReference>
<evidence type="ECO:0000256" key="9">
    <source>
        <dbReference type="ARBA" id="ARBA00030073"/>
    </source>
</evidence>
<comment type="catalytic activity">
    <reaction evidence="11">
        <text>2,5-diamino-6-(1-D-ribitylamino)pyrimidin-4(3H)-one 5'-phosphate + NAD(+) = 2,5-diamino-6-(1-D-ribosylamino)pyrimidin-4(3H)-one 5'-phosphate + NADH + H(+)</text>
        <dbReference type="Rhea" id="RHEA:27274"/>
        <dbReference type="ChEBI" id="CHEBI:15378"/>
        <dbReference type="ChEBI" id="CHEBI:57540"/>
        <dbReference type="ChEBI" id="CHEBI:57945"/>
        <dbReference type="ChEBI" id="CHEBI:58890"/>
        <dbReference type="ChEBI" id="CHEBI:59545"/>
        <dbReference type="EC" id="1.1.1.302"/>
    </reaction>
</comment>
<evidence type="ECO:0000256" key="5">
    <source>
        <dbReference type="ARBA" id="ARBA00015035"/>
    </source>
</evidence>
<keyword evidence="8" id="KW-0560">Oxidoreductase</keyword>
<feature type="domain" description="Bacterial bifunctional deaminase-reductase C-terminal" evidence="13">
    <location>
        <begin position="55"/>
        <end position="238"/>
    </location>
</feature>
<evidence type="ECO:0000256" key="1">
    <source>
        <dbReference type="ARBA" id="ARBA00003555"/>
    </source>
</evidence>
<reference evidence="14 15" key="1">
    <citation type="journal article" date="2018" name="Biotechnol. Biofuels">
        <title>Integrative visual omics of the white-rot fungus Polyporus brumalis exposes the biotechnological potential of its oxidative enzymes for delignifying raw plant biomass.</title>
        <authorList>
            <person name="Miyauchi S."/>
            <person name="Rancon A."/>
            <person name="Drula E."/>
            <person name="Hage H."/>
            <person name="Chaduli D."/>
            <person name="Favel A."/>
            <person name="Grisel S."/>
            <person name="Henrissat B."/>
            <person name="Herpoel-Gimbert I."/>
            <person name="Ruiz-Duenas F.J."/>
            <person name="Chevret D."/>
            <person name="Hainaut M."/>
            <person name="Lin J."/>
            <person name="Wang M."/>
            <person name="Pangilinan J."/>
            <person name="Lipzen A."/>
            <person name="Lesage-Meessen L."/>
            <person name="Navarro D."/>
            <person name="Riley R."/>
            <person name="Grigoriev I.V."/>
            <person name="Zhou S."/>
            <person name="Raouche S."/>
            <person name="Rosso M.N."/>
        </authorList>
    </citation>
    <scope>NUCLEOTIDE SEQUENCE [LARGE SCALE GENOMIC DNA]</scope>
    <source>
        <strain evidence="14 15">BRFM 1820</strain>
    </source>
</reference>
<name>A0A371DH71_9APHY</name>
<evidence type="ECO:0000313" key="15">
    <source>
        <dbReference type="Proteomes" id="UP000256964"/>
    </source>
</evidence>
<comment type="pathway">
    <text evidence="2">Cofactor biosynthesis; riboflavin biosynthesis.</text>
</comment>
<keyword evidence="15" id="KW-1185">Reference proteome</keyword>
<gene>
    <name evidence="14" type="ORF">OH76DRAFT_1345810</name>
</gene>
<evidence type="ECO:0000259" key="13">
    <source>
        <dbReference type="Pfam" id="PF01872"/>
    </source>
</evidence>
<sequence>MSAECAPADGQPAPPSLLLELYGLSSTAETHPSIFYADRDPAALPTPASSESSRPFVTLTFAQSLDAKIAGVNGKQLILSGKESMIMTHWMRTLHDAILVGIGTALNDDPQLNTRHLPPLPADRPHGYRLPRPVVLDTHLRFSPDCKLLKNYQAGRGRRPWIVCAPPTASHDVASTEAFTQRAAALRSAGAHIIELDADAATGLIAVPDLLTALHELGVRSVMVEGGARVIRSFLSTGHGDSPSRGSSDGPGDKWMVDALVVTVAPTLVGEAGVGYGSGLLADVLPKFEHVRTETFGPDAVMALRVL</sequence>
<comment type="function">
    <text evidence="1">Catalyzes an early step in riboflavin biosynthesis, the NADPH-dependent reduction of the ribose side chain of 2,5-diamino-6-ribosylamino-4(3H)-pyrimidinone 5'-phosphate, yielding 2,5-diamino-6-ribitylamino-4(3H)-pyrimidinone 5'-phosphate.</text>
</comment>
<evidence type="ECO:0000256" key="12">
    <source>
        <dbReference type="ARBA" id="ARBA00049020"/>
    </source>
</evidence>
<evidence type="ECO:0000256" key="2">
    <source>
        <dbReference type="ARBA" id="ARBA00005104"/>
    </source>
</evidence>
<dbReference type="PANTHER" id="PTHR38011">
    <property type="entry name" value="DIHYDROFOLATE REDUCTASE FAMILY PROTEIN (AFU_ORTHOLOGUE AFUA_8G06820)"/>
    <property type="match status" value="1"/>
</dbReference>
<comment type="catalytic activity">
    <reaction evidence="12">
        <text>2,5-diamino-6-(1-D-ribitylamino)pyrimidin-4(3H)-one 5'-phosphate + NADP(+) = 2,5-diamino-6-(1-D-ribosylamino)pyrimidin-4(3H)-one 5'-phosphate + NADPH + H(+)</text>
        <dbReference type="Rhea" id="RHEA:27278"/>
        <dbReference type="ChEBI" id="CHEBI:15378"/>
        <dbReference type="ChEBI" id="CHEBI:57783"/>
        <dbReference type="ChEBI" id="CHEBI:58349"/>
        <dbReference type="ChEBI" id="CHEBI:58890"/>
        <dbReference type="ChEBI" id="CHEBI:59545"/>
        <dbReference type="EC" id="1.1.1.302"/>
    </reaction>
</comment>
<dbReference type="InterPro" id="IPR050765">
    <property type="entry name" value="Riboflavin_Biosynth_HTPR"/>
</dbReference>
<evidence type="ECO:0000256" key="4">
    <source>
        <dbReference type="ARBA" id="ARBA00012851"/>
    </source>
</evidence>
<dbReference type="PANTHER" id="PTHR38011:SF7">
    <property type="entry name" value="2,5-DIAMINO-6-RIBOSYLAMINO-4(3H)-PYRIMIDINONE 5'-PHOSPHATE REDUCTASE"/>
    <property type="match status" value="1"/>
</dbReference>
<dbReference type="AlphaFoldDB" id="A0A371DH71"/>
<dbReference type="Proteomes" id="UP000256964">
    <property type="component" value="Unassembled WGS sequence"/>
</dbReference>
<accession>A0A371DH71</accession>
<dbReference type="InterPro" id="IPR002734">
    <property type="entry name" value="RibDG_C"/>
</dbReference>
<proteinExistence type="inferred from homology"/>
<comment type="similarity">
    <text evidence="3">Belongs to the HTP reductase family.</text>
</comment>
<dbReference type="STRING" id="139420.A0A371DH71"/>
<evidence type="ECO:0000256" key="11">
    <source>
        <dbReference type="ARBA" id="ARBA00047550"/>
    </source>
</evidence>
<keyword evidence="7" id="KW-0521">NADP</keyword>
<dbReference type="Gene3D" id="3.40.430.10">
    <property type="entry name" value="Dihydrofolate Reductase, subunit A"/>
    <property type="match status" value="1"/>
</dbReference>
<dbReference type="Pfam" id="PF01872">
    <property type="entry name" value="RibD_C"/>
    <property type="match status" value="1"/>
</dbReference>
<dbReference type="OrthoDB" id="5432at2759"/>
<evidence type="ECO:0000256" key="3">
    <source>
        <dbReference type="ARBA" id="ARBA00009723"/>
    </source>
</evidence>
<dbReference type="GO" id="GO:0009231">
    <property type="term" value="P:riboflavin biosynthetic process"/>
    <property type="evidence" value="ECO:0007669"/>
    <property type="project" value="UniProtKB-KW"/>
</dbReference>
<evidence type="ECO:0000256" key="7">
    <source>
        <dbReference type="ARBA" id="ARBA00022857"/>
    </source>
</evidence>
<evidence type="ECO:0000313" key="14">
    <source>
        <dbReference type="EMBL" id="RDX51887.1"/>
    </source>
</evidence>
<evidence type="ECO:0000256" key="10">
    <source>
        <dbReference type="ARBA" id="ARBA00031630"/>
    </source>
</evidence>
<keyword evidence="6" id="KW-0686">Riboflavin biosynthesis</keyword>
<dbReference type="SUPFAM" id="SSF53597">
    <property type="entry name" value="Dihydrofolate reductase-like"/>
    <property type="match status" value="1"/>
</dbReference>
<evidence type="ECO:0000256" key="6">
    <source>
        <dbReference type="ARBA" id="ARBA00022619"/>
    </source>
</evidence>
<organism evidence="14 15">
    <name type="scientific">Lentinus brumalis</name>
    <dbReference type="NCBI Taxonomy" id="2498619"/>
    <lineage>
        <taxon>Eukaryota</taxon>
        <taxon>Fungi</taxon>
        <taxon>Dikarya</taxon>
        <taxon>Basidiomycota</taxon>
        <taxon>Agaricomycotina</taxon>
        <taxon>Agaricomycetes</taxon>
        <taxon>Polyporales</taxon>
        <taxon>Polyporaceae</taxon>
        <taxon>Lentinus</taxon>
    </lineage>
</organism>
<dbReference type="EC" id="1.1.1.302" evidence="4"/>